<organism evidence="1 2">
    <name type="scientific">Tropilaelaps mercedesae</name>
    <dbReference type="NCBI Taxonomy" id="418985"/>
    <lineage>
        <taxon>Eukaryota</taxon>
        <taxon>Metazoa</taxon>
        <taxon>Ecdysozoa</taxon>
        <taxon>Arthropoda</taxon>
        <taxon>Chelicerata</taxon>
        <taxon>Arachnida</taxon>
        <taxon>Acari</taxon>
        <taxon>Parasitiformes</taxon>
        <taxon>Mesostigmata</taxon>
        <taxon>Gamasina</taxon>
        <taxon>Dermanyssoidea</taxon>
        <taxon>Laelapidae</taxon>
        <taxon>Tropilaelaps</taxon>
    </lineage>
</organism>
<sequence>MQNLAIGHNLNNAVIYRLLALILIESTKEAIQKAKSRSRKPIDICLCDTSVSF</sequence>
<name>A0A1V9XZ26_9ACAR</name>
<dbReference type="InParanoid" id="A0A1V9XZ26"/>
<comment type="caution">
    <text evidence="1">The sequence shown here is derived from an EMBL/GenBank/DDBJ whole genome shotgun (WGS) entry which is preliminary data.</text>
</comment>
<protein>
    <submittedName>
        <fullName evidence="1">Uncharacterized protein</fullName>
    </submittedName>
</protein>
<evidence type="ECO:0000313" key="1">
    <source>
        <dbReference type="EMBL" id="OQR78710.1"/>
    </source>
</evidence>
<reference evidence="1 2" key="1">
    <citation type="journal article" date="2017" name="Gigascience">
        <title>Draft genome of the honey bee ectoparasitic mite, Tropilaelaps mercedesae, is shaped by the parasitic life history.</title>
        <authorList>
            <person name="Dong X."/>
            <person name="Armstrong S.D."/>
            <person name="Xia D."/>
            <person name="Makepeace B.L."/>
            <person name="Darby A.C."/>
            <person name="Kadowaki T."/>
        </authorList>
    </citation>
    <scope>NUCLEOTIDE SEQUENCE [LARGE SCALE GENOMIC DNA]</scope>
    <source>
        <strain evidence="1">Wuxi-XJTLU</strain>
    </source>
</reference>
<gene>
    <name evidence="1" type="ORF">BIW11_02683</name>
</gene>
<accession>A0A1V9XZ26</accession>
<evidence type="ECO:0000313" key="2">
    <source>
        <dbReference type="Proteomes" id="UP000192247"/>
    </source>
</evidence>
<proteinExistence type="predicted"/>
<dbReference type="EMBL" id="MNPL01001900">
    <property type="protein sequence ID" value="OQR78710.1"/>
    <property type="molecule type" value="Genomic_DNA"/>
</dbReference>
<dbReference type="AlphaFoldDB" id="A0A1V9XZ26"/>
<keyword evidence="2" id="KW-1185">Reference proteome</keyword>
<dbReference type="Proteomes" id="UP000192247">
    <property type="component" value="Unassembled WGS sequence"/>
</dbReference>